<dbReference type="EMBL" id="KL367497">
    <property type="protein sequence ID" value="KFD69268.1"/>
    <property type="molecule type" value="Genomic_DNA"/>
</dbReference>
<dbReference type="Proteomes" id="UP000030758">
    <property type="component" value="Unassembled WGS sequence"/>
</dbReference>
<proteinExistence type="predicted"/>
<accession>A0A085NIH2</accession>
<gene>
    <name evidence="1" type="ORF">M514_04529</name>
</gene>
<name>A0A085NIH2_9BILA</name>
<evidence type="ECO:0000313" key="1">
    <source>
        <dbReference type="EMBL" id="KFD69268.1"/>
    </source>
</evidence>
<protein>
    <submittedName>
        <fullName evidence="1">Uncharacterized protein</fullName>
    </submittedName>
</protein>
<organism evidence="1">
    <name type="scientific">Trichuris suis</name>
    <name type="common">pig whipworm</name>
    <dbReference type="NCBI Taxonomy" id="68888"/>
    <lineage>
        <taxon>Eukaryota</taxon>
        <taxon>Metazoa</taxon>
        <taxon>Ecdysozoa</taxon>
        <taxon>Nematoda</taxon>
        <taxon>Enoplea</taxon>
        <taxon>Dorylaimia</taxon>
        <taxon>Trichinellida</taxon>
        <taxon>Trichuridae</taxon>
        <taxon>Trichuris</taxon>
    </lineage>
</organism>
<reference evidence="1" key="1">
    <citation type="journal article" date="2014" name="Nat. Genet.">
        <title>Genome and transcriptome of the porcine whipworm Trichuris suis.</title>
        <authorList>
            <person name="Jex A.R."/>
            <person name="Nejsum P."/>
            <person name="Schwarz E.M."/>
            <person name="Hu L."/>
            <person name="Young N.D."/>
            <person name="Hall R.S."/>
            <person name="Korhonen P.K."/>
            <person name="Liao S."/>
            <person name="Thamsborg S."/>
            <person name="Xia J."/>
            <person name="Xu P."/>
            <person name="Wang S."/>
            <person name="Scheerlinck J.P."/>
            <person name="Hofmann A."/>
            <person name="Sternberg P.W."/>
            <person name="Wang J."/>
            <person name="Gasser R.B."/>
        </authorList>
    </citation>
    <scope>NUCLEOTIDE SEQUENCE [LARGE SCALE GENOMIC DNA]</scope>
    <source>
        <strain evidence="1">DCEP-RM93F</strain>
    </source>
</reference>
<dbReference type="AlphaFoldDB" id="A0A085NIH2"/>
<sequence length="123" mass="13993">MYLMLETCLCSDVENRRRIPTLKKEFGKLLRYVELYQGIIKPFEQGNKVQQVVNKSVCHFLRVALSATIIAKLALSSEFVSEVRLFKRSSIPTACLIYSLDDNFELPVCKGVDELVGHLPSEL</sequence>